<reference evidence="9 10" key="1">
    <citation type="journal article" date="2021" name="Hortic Res">
        <title>The domestication of Cucurbita argyrosperma as revealed by the genome of its wild relative.</title>
        <authorList>
            <person name="Barrera-Redondo J."/>
            <person name="Sanchez-de la Vega G."/>
            <person name="Aguirre-Liguori J.A."/>
            <person name="Castellanos-Morales G."/>
            <person name="Gutierrez-Guerrero Y.T."/>
            <person name="Aguirre-Dugua X."/>
            <person name="Aguirre-Planter E."/>
            <person name="Tenaillon M.I."/>
            <person name="Lira-Saade R."/>
            <person name="Eguiarte L.E."/>
        </authorList>
    </citation>
    <scope>NUCLEOTIDE SEQUENCE [LARGE SCALE GENOMIC DNA]</scope>
    <source>
        <strain evidence="9">JBR-2021</strain>
    </source>
</reference>
<sequence length="1138" mass="127841">MAAKGKAFYKAQRSVQGFAAILKSAACEWFLIFLLLIDALLSYVLTKLAHSCNLQTPCILCSRLDHLLSKENPHNYRNLLCTNHRLEISSLVSCYKHNKLVDGNEMCDACLCSFASTNNKPRFNSKMQKLRLHTGGNGARGKLLTRDSIPHCIKTRPCSCCSKPWKTRPNAQGMLQLKSSVYMATKTKIPYPRCLNSRDSFKQARDKIFGSVTLQYPGKTGFSLLSHVGYSELRITSDSELEDVLPEEDDDKSLIYEKSELTEDSLLQSITQIPLKPHCNDYDQVKPSINFVDSRPSSLESHVQVDVKKPHDVTSPACDAKFHGLSELNWLPRPDNPIASPSTWAELISLDDASSPASNVLGLYRANSMEKSELTDSLNQESPLSCSPEFITLHHDPQIAGKLATSEETRTNSMEIASLNHSELTSTKVEMFRDSDSEFSKSDEKHANHKSDSESSDSDKKNTDHNSDSESSESNEEHEVNFNAKQSFEKETDIGTNDLKQPPLISTTAAECSKTDEEVYKSAIKNVSDGMDHSSASEQDVFDCSVGQSLKNEIDLVVNDLKQSPLISTMVEECPKIDEVVYVSDNRNTIDDMNHIGLSESSESDKEQENVNFSIEQSSEKETDIVTDDLKQCPLISTTVEECPKTNEGVYEYAIKNTNDYMDHDNISESSENGNEYEIFNFATRRSLEKEIDIVTEVTYESVIKNTNDDMNHSNVDESFESDKQQDVLNCATGQPLETDPDIVSTDMEQFSMQNSPVGLVNQSSSDDEGHNFSISDGDLQKESSGEFNIIRALDRSASMESVESLDGSNVSEIEGENMVDKLKRQVEYDKKCMNSLYKELEEERNASEVAASQAMAMITRLQEEKAAMKMDSLHYLRMMEEQAEYDVEALEKANELLNQKEREIHELETELEYYRSNYLMDTIVESENEQSDGANEEDTTAEHHEYTANYYFKSTIAEASKGSNRCLNNQTSSLEFEDEKVYIQLCLKRLEDKINKIFANRLLPRLPNCIDTEEEARPEQVGEGSEENGPSMHKITCNGRATAEEEFGSEQNFGNVKVEVSCGDKRGGEEIDFLSLANTMSELTGRLEAVEADYHFLEHSLSSLRYGEEGLQFAHNIVHQLHELCKLGIRLDPQSAS</sequence>
<dbReference type="AlphaFoldDB" id="A0AAV6P209"/>
<feature type="region of interest" description="Disordered" evidence="6">
    <location>
        <begin position="761"/>
        <end position="781"/>
    </location>
</feature>
<feature type="transmembrane region" description="Helical" evidence="7">
    <location>
        <begin position="21"/>
        <end position="45"/>
    </location>
</feature>
<dbReference type="InterPro" id="IPR039306">
    <property type="entry name" value="MYOB"/>
</dbReference>
<accession>A0AAV6P209</accession>
<dbReference type="GO" id="GO:0016020">
    <property type="term" value="C:membrane"/>
    <property type="evidence" value="ECO:0007669"/>
    <property type="project" value="UniProtKB-SubCell"/>
</dbReference>
<proteinExistence type="predicted"/>
<feature type="domain" description="GTD-binding" evidence="8">
    <location>
        <begin position="818"/>
        <end position="916"/>
    </location>
</feature>
<evidence type="ECO:0000256" key="4">
    <source>
        <dbReference type="ARBA" id="ARBA00023136"/>
    </source>
</evidence>
<dbReference type="GO" id="GO:0080115">
    <property type="term" value="F:myosin XI tail binding"/>
    <property type="evidence" value="ECO:0007669"/>
    <property type="project" value="UniProtKB-ARBA"/>
</dbReference>
<dbReference type="PANTHER" id="PTHR31448:SF32">
    <property type="entry name" value="MYOSIN-BINDING PROTEIN 1"/>
    <property type="match status" value="1"/>
</dbReference>
<dbReference type="Pfam" id="PF04576">
    <property type="entry name" value="Zein-binding"/>
    <property type="match status" value="1"/>
</dbReference>
<comment type="subcellular location">
    <subcellularLocation>
        <location evidence="1">Membrane</location>
        <topology evidence="1">Single-pass membrane protein</topology>
    </subcellularLocation>
</comment>
<dbReference type="Proteomes" id="UP000685013">
    <property type="component" value="Chromosome 2"/>
</dbReference>
<evidence type="ECO:0000313" key="10">
    <source>
        <dbReference type="Proteomes" id="UP000685013"/>
    </source>
</evidence>
<evidence type="ECO:0000256" key="2">
    <source>
        <dbReference type="ARBA" id="ARBA00022692"/>
    </source>
</evidence>
<gene>
    <name evidence="9" type="primary">MYOB4</name>
    <name evidence="9" type="ORF">SDJN03_03710</name>
</gene>
<keyword evidence="5" id="KW-0175">Coiled coil</keyword>
<evidence type="ECO:0000256" key="6">
    <source>
        <dbReference type="SAM" id="MobiDB-lite"/>
    </source>
</evidence>
<keyword evidence="2 7" id="KW-0812">Transmembrane</keyword>
<feature type="region of interest" description="Disordered" evidence="6">
    <location>
        <begin position="434"/>
        <end position="481"/>
    </location>
</feature>
<evidence type="ECO:0000256" key="7">
    <source>
        <dbReference type="SAM" id="Phobius"/>
    </source>
</evidence>
<feature type="coiled-coil region" evidence="5">
    <location>
        <begin position="824"/>
        <end position="918"/>
    </location>
</feature>
<dbReference type="PROSITE" id="PS51775">
    <property type="entry name" value="GTD_BINDING"/>
    <property type="match status" value="1"/>
</dbReference>
<organism evidence="9 10">
    <name type="scientific">Cucurbita argyrosperma subsp. sororia</name>
    <dbReference type="NCBI Taxonomy" id="37648"/>
    <lineage>
        <taxon>Eukaryota</taxon>
        <taxon>Viridiplantae</taxon>
        <taxon>Streptophyta</taxon>
        <taxon>Embryophyta</taxon>
        <taxon>Tracheophyta</taxon>
        <taxon>Spermatophyta</taxon>
        <taxon>Magnoliopsida</taxon>
        <taxon>eudicotyledons</taxon>
        <taxon>Gunneridae</taxon>
        <taxon>Pentapetalae</taxon>
        <taxon>rosids</taxon>
        <taxon>fabids</taxon>
        <taxon>Cucurbitales</taxon>
        <taxon>Cucurbitaceae</taxon>
        <taxon>Cucurbiteae</taxon>
        <taxon>Cucurbita</taxon>
    </lineage>
</organism>
<feature type="region of interest" description="Disordered" evidence="6">
    <location>
        <begin position="1014"/>
        <end position="1036"/>
    </location>
</feature>
<evidence type="ECO:0000256" key="1">
    <source>
        <dbReference type="ARBA" id="ARBA00004167"/>
    </source>
</evidence>
<evidence type="ECO:0000259" key="8">
    <source>
        <dbReference type="PROSITE" id="PS51775"/>
    </source>
</evidence>
<dbReference type="InterPro" id="IPR007656">
    <property type="entry name" value="GTD-bd"/>
</dbReference>
<evidence type="ECO:0000256" key="5">
    <source>
        <dbReference type="SAM" id="Coils"/>
    </source>
</evidence>
<name>A0AAV6P209_9ROSI</name>
<keyword evidence="3 7" id="KW-1133">Transmembrane helix</keyword>
<dbReference type="EMBL" id="JAGKQH010000002">
    <property type="protein sequence ID" value="KAG6606393.1"/>
    <property type="molecule type" value="Genomic_DNA"/>
</dbReference>
<dbReference type="PANTHER" id="PTHR31448">
    <property type="entry name" value="MYOSIN-BINDING PROTEIN 2"/>
    <property type="match status" value="1"/>
</dbReference>
<evidence type="ECO:0000313" key="9">
    <source>
        <dbReference type="EMBL" id="KAG6606393.1"/>
    </source>
</evidence>
<evidence type="ECO:0000256" key="3">
    <source>
        <dbReference type="ARBA" id="ARBA00022989"/>
    </source>
</evidence>
<feature type="compositionally biased region" description="Basic and acidic residues" evidence="6">
    <location>
        <begin position="434"/>
        <end position="468"/>
    </location>
</feature>
<keyword evidence="4 7" id="KW-0472">Membrane</keyword>
<keyword evidence="10" id="KW-1185">Reference proteome</keyword>
<protein>
    <submittedName>
        <fullName evidence="9">Myosin-binding protein 4</fullName>
    </submittedName>
</protein>
<feature type="non-terminal residue" evidence="9">
    <location>
        <position position="1"/>
    </location>
</feature>
<comment type="caution">
    <text evidence="9">The sequence shown here is derived from an EMBL/GenBank/DDBJ whole genome shotgun (WGS) entry which is preliminary data.</text>
</comment>